<protein>
    <submittedName>
        <fullName evidence="2">Uncharacterized protein</fullName>
    </submittedName>
</protein>
<feature type="transmembrane region" description="Helical" evidence="1">
    <location>
        <begin position="44"/>
        <end position="62"/>
    </location>
</feature>
<gene>
    <name evidence="2" type="ORF">IC234_17770</name>
</gene>
<evidence type="ECO:0000313" key="2">
    <source>
        <dbReference type="EMBL" id="MBD2723980.1"/>
    </source>
</evidence>
<feature type="transmembrane region" description="Helical" evidence="1">
    <location>
        <begin position="15"/>
        <end position="32"/>
    </location>
</feature>
<evidence type="ECO:0000256" key="1">
    <source>
        <dbReference type="SAM" id="Phobius"/>
    </source>
</evidence>
<keyword evidence="1" id="KW-0472">Membrane</keyword>
<comment type="caution">
    <text evidence="2">The sequence shown here is derived from an EMBL/GenBank/DDBJ whole genome shotgun (WGS) entry which is preliminary data.</text>
</comment>
<reference evidence="2 3" key="1">
    <citation type="submission" date="2020-09" db="EMBL/GenBank/DDBJ databases">
        <authorList>
            <person name="Kim M.K."/>
        </authorList>
    </citation>
    <scope>NUCLEOTIDE SEQUENCE [LARGE SCALE GENOMIC DNA]</scope>
    <source>
        <strain evidence="2 3">BT189</strain>
    </source>
</reference>
<sequence length="251" mass="28311">MSIVAHTDFTLGTKVLIYSAAVGFGLLAVWDATDSLRTKDFGHLCLITIPLFIACVAGLVYATRHKLVLSDAELVQYGFRKKHIQLEQIESITENLGAYIVKSANNSIRITTDLQNKNRFKDQLIAQIQEVDLSKNYLPGNRLAAEDQHKIFEQFRHMIDVGIETETLFKADATLFEQLSESAYYLGYEHSVHSFLNRAYDVEGTELNTLLKQRTEEAYTSDSSIFILPHHLEWLILCLGSGDIIVKPASE</sequence>
<keyword evidence="3" id="KW-1185">Reference proteome</keyword>
<keyword evidence="1" id="KW-1133">Transmembrane helix</keyword>
<proteinExistence type="predicted"/>
<dbReference type="Proteomes" id="UP000606003">
    <property type="component" value="Unassembled WGS sequence"/>
</dbReference>
<keyword evidence="1" id="KW-0812">Transmembrane</keyword>
<accession>A0ABR8JXY8</accession>
<dbReference type="RefSeq" id="WP_190927311.1">
    <property type="nucleotide sequence ID" value="NZ_JACXAC010000006.1"/>
</dbReference>
<dbReference type="EMBL" id="JACXAC010000006">
    <property type="protein sequence ID" value="MBD2723980.1"/>
    <property type="molecule type" value="Genomic_DNA"/>
</dbReference>
<organism evidence="2 3">
    <name type="scientific">Hymenobacter armeniacus</name>
    <dbReference type="NCBI Taxonomy" id="2771358"/>
    <lineage>
        <taxon>Bacteria</taxon>
        <taxon>Pseudomonadati</taxon>
        <taxon>Bacteroidota</taxon>
        <taxon>Cytophagia</taxon>
        <taxon>Cytophagales</taxon>
        <taxon>Hymenobacteraceae</taxon>
        <taxon>Hymenobacter</taxon>
    </lineage>
</organism>
<name>A0ABR8JXY8_9BACT</name>
<evidence type="ECO:0000313" key="3">
    <source>
        <dbReference type="Proteomes" id="UP000606003"/>
    </source>
</evidence>